<keyword evidence="3" id="KW-0812">Transmembrane</keyword>
<dbReference type="InterPro" id="IPR003855">
    <property type="entry name" value="K+_transporter"/>
</dbReference>
<dbReference type="AlphaFoldDB" id="A0A6N2K4R9"/>
<keyword evidence="3" id="KW-0472">Membrane</keyword>
<dbReference type="PANTHER" id="PTHR30540:SF117">
    <property type="entry name" value="POTASSIUM TRANSPORTER"/>
    <property type="match status" value="1"/>
</dbReference>
<accession>A0A6N2K4R9</accession>
<proteinExistence type="inferred from homology"/>
<feature type="domain" description="K+ potassium transporter integral membrane" evidence="4">
    <location>
        <begin position="42"/>
        <end position="217"/>
    </location>
</feature>
<comment type="similarity">
    <text evidence="2">Belongs to the HAK/KUP transporter (TC 2.A.72.3) family.</text>
</comment>
<gene>
    <name evidence="5" type="ORF">SVIM_LOCUS21382</name>
</gene>
<feature type="transmembrane region" description="Helical" evidence="3">
    <location>
        <begin position="103"/>
        <end position="120"/>
    </location>
</feature>
<organism evidence="5">
    <name type="scientific">Salix viminalis</name>
    <name type="common">Common osier</name>
    <name type="synonym">Basket willow</name>
    <dbReference type="NCBI Taxonomy" id="40686"/>
    <lineage>
        <taxon>Eukaryota</taxon>
        <taxon>Viridiplantae</taxon>
        <taxon>Streptophyta</taxon>
        <taxon>Embryophyta</taxon>
        <taxon>Tracheophyta</taxon>
        <taxon>Spermatophyta</taxon>
        <taxon>Magnoliopsida</taxon>
        <taxon>eudicotyledons</taxon>
        <taxon>Gunneridae</taxon>
        <taxon>Pentapetalae</taxon>
        <taxon>rosids</taxon>
        <taxon>fabids</taxon>
        <taxon>Malpighiales</taxon>
        <taxon>Salicaceae</taxon>
        <taxon>Saliceae</taxon>
        <taxon>Salix</taxon>
    </lineage>
</organism>
<dbReference type="Pfam" id="PF02705">
    <property type="entry name" value="K_trans"/>
    <property type="match status" value="1"/>
</dbReference>
<name>A0A6N2K4R9_SALVM</name>
<dbReference type="GO" id="GO:0015079">
    <property type="term" value="F:potassium ion transmembrane transporter activity"/>
    <property type="evidence" value="ECO:0007669"/>
    <property type="project" value="InterPro"/>
</dbReference>
<dbReference type="GO" id="GO:0005886">
    <property type="term" value="C:plasma membrane"/>
    <property type="evidence" value="ECO:0007669"/>
    <property type="project" value="UniProtKB-SubCell"/>
</dbReference>
<dbReference type="InterPro" id="IPR053951">
    <property type="entry name" value="K_trans_N"/>
</dbReference>
<evidence type="ECO:0000259" key="4">
    <source>
        <dbReference type="Pfam" id="PF02705"/>
    </source>
</evidence>
<evidence type="ECO:0000256" key="2">
    <source>
        <dbReference type="ARBA" id="ARBA00008440"/>
    </source>
</evidence>
<evidence type="ECO:0000256" key="3">
    <source>
        <dbReference type="SAM" id="Phobius"/>
    </source>
</evidence>
<dbReference type="EMBL" id="CAADRP010000047">
    <property type="protein sequence ID" value="VFU22190.1"/>
    <property type="molecule type" value="Genomic_DNA"/>
</dbReference>
<sequence length="379" mass="42754">MLENLLLASYCCLPILANAPTCENTSKMFVMFSISQFLGLTYFSRVESLFWLQFILSVLASIIASQSLISTTFSICALIGYFPRVKVVHTSSSHQGQIYMSELNTFLMVACVFITLYFKTTAGINVAYVFSYRSGCLVCLLNHLSDVHGCDGEKDIIWVVLYGTTIVIIELLFLTSVLSKILAGAYLPVTLALAMLFIMIAWTYGGRNRLMHEQNNVGDLKILNNSRISRLPTIGIFYGDDQATPLIFRHYASSLMAIPSILIFISHKPLPVRIYLDQPVFHCDVNIGYLETRMEGNCFQEIVINRLIEFLQQHSEDEEEVACLYKAMVDGDITHVTGEVEMIASQGSNLKTQFYKAMRNIPDREGFVRNEDKDGRYGH</sequence>
<evidence type="ECO:0000313" key="5">
    <source>
        <dbReference type="EMBL" id="VFU22190.1"/>
    </source>
</evidence>
<protein>
    <recommendedName>
        <fullName evidence="4">K+ potassium transporter integral membrane domain-containing protein</fullName>
    </recommendedName>
</protein>
<feature type="transmembrane region" description="Helical" evidence="3">
    <location>
        <begin position="156"/>
        <end position="179"/>
    </location>
</feature>
<feature type="transmembrane region" description="Helical" evidence="3">
    <location>
        <begin position="185"/>
        <end position="204"/>
    </location>
</feature>
<comment type="subcellular location">
    <subcellularLocation>
        <location evidence="1">Cell membrane</location>
        <topology evidence="1">Multi-pass membrane protein</topology>
    </subcellularLocation>
</comment>
<keyword evidence="3" id="KW-1133">Transmembrane helix</keyword>
<reference evidence="5" key="1">
    <citation type="submission" date="2019-03" db="EMBL/GenBank/DDBJ databases">
        <authorList>
            <person name="Mank J."/>
            <person name="Almeida P."/>
        </authorList>
    </citation>
    <scope>NUCLEOTIDE SEQUENCE</scope>
    <source>
        <strain evidence="5">78183</strain>
    </source>
</reference>
<feature type="transmembrane region" description="Helical" evidence="3">
    <location>
        <begin position="49"/>
        <end position="82"/>
    </location>
</feature>
<evidence type="ECO:0000256" key="1">
    <source>
        <dbReference type="ARBA" id="ARBA00004651"/>
    </source>
</evidence>
<dbReference type="PANTHER" id="PTHR30540">
    <property type="entry name" value="OSMOTIC STRESS POTASSIUM TRANSPORTER"/>
    <property type="match status" value="1"/>
</dbReference>